<dbReference type="Gene3D" id="3.40.640.10">
    <property type="entry name" value="Type I PLP-dependent aspartate aminotransferase-like (Major domain)"/>
    <property type="match status" value="1"/>
</dbReference>
<organism evidence="5 6">
    <name type="scientific">Brachyspira aalborgi</name>
    <dbReference type="NCBI Taxonomy" id="29522"/>
    <lineage>
        <taxon>Bacteria</taxon>
        <taxon>Pseudomonadati</taxon>
        <taxon>Spirochaetota</taxon>
        <taxon>Spirochaetia</taxon>
        <taxon>Brachyspirales</taxon>
        <taxon>Brachyspiraceae</taxon>
        <taxon>Brachyspira</taxon>
    </lineage>
</organism>
<dbReference type="AlphaFoldDB" id="A0A5C8D3N4"/>
<dbReference type="CDD" id="cd00616">
    <property type="entry name" value="AHBA_syn"/>
    <property type="match status" value="1"/>
</dbReference>
<dbReference type="RefSeq" id="WP_147738058.1">
    <property type="nucleotide sequence ID" value="NZ_SAXU01000001.1"/>
</dbReference>
<dbReference type="InterPro" id="IPR015424">
    <property type="entry name" value="PyrdxlP-dep_Trfase"/>
</dbReference>
<dbReference type="PANTHER" id="PTHR30244">
    <property type="entry name" value="TRANSAMINASE"/>
    <property type="match status" value="1"/>
</dbReference>
<evidence type="ECO:0000313" key="6">
    <source>
        <dbReference type="Proteomes" id="UP000324638"/>
    </source>
</evidence>
<evidence type="ECO:0000256" key="2">
    <source>
        <dbReference type="PIRSR" id="PIRSR000390-1"/>
    </source>
</evidence>
<name>A0A5C8D3N4_9SPIR</name>
<accession>A0A5C8D3N4</accession>
<evidence type="ECO:0000256" key="4">
    <source>
        <dbReference type="RuleBase" id="RU004508"/>
    </source>
</evidence>
<dbReference type="InterPro" id="IPR015421">
    <property type="entry name" value="PyrdxlP-dep_Trfase_major"/>
</dbReference>
<keyword evidence="5" id="KW-0808">Transferase</keyword>
<dbReference type="InterPro" id="IPR015422">
    <property type="entry name" value="PyrdxlP-dep_Trfase_small"/>
</dbReference>
<evidence type="ECO:0000256" key="3">
    <source>
        <dbReference type="PIRSR" id="PIRSR000390-2"/>
    </source>
</evidence>
<dbReference type="SUPFAM" id="SSF53383">
    <property type="entry name" value="PLP-dependent transferases"/>
    <property type="match status" value="1"/>
</dbReference>
<dbReference type="InterPro" id="IPR000653">
    <property type="entry name" value="DegT/StrS_aminotransferase"/>
</dbReference>
<keyword evidence="3 4" id="KW-0663">Pyridoxal phosphate</keyword>
<keyword evidence="5" id="KW-0032">Aminotransferase</keyword>
<proteinExistence type="inferred from homology"/>
<comment type="similarity">
    <text evidence="1 4">Belongs to the DegT/DnrJ/EryC1 family.</text>
</comment>
<evidence type="ECO:0000256" key="1">
    <source>
        <dbReference type="ARBA" id="ARBA00037999"/>
    </source>
</evidence>
<reference evidence="5 6" key="1">
    <citation type="journal article" date="1992" name="Lakartidningen">
        <title>[Penicillin V and not amoxicillin is the first choice preparation in acute otitis].</title>
        <authorList>
            <person name="Kamme C."/>
            <person name="Lundgren K."/>
            <person name="Prellner K."/>
        </authorList>
    </citation>
    <scope>NUCLEOTIDE SEQUENCE [LARGE SCALE GENOMIC DNA]</scope>
    <source>
        <strain evidence="5 6">513A</strain>
    </source>
</reference>
<dbReference type="GO" id="GO:0008483">
    <property type="term" value="F:transaminase activity"/>
    <property type="evidence" value="ECO:0007669"/>
    <property type="project" value="UniProtKB-KW"/>
</dbReference>
<sequence>MSLSQIYYSKPSITEKEISYATNAAANGWGSKCYEYINKFENMFKEYLNVNYTIATSSCTGALHMGLYALGIKAGDEVIAPDITWVATISPIIYLGATPVLVDVNEKDWCIDTKKVEEAITEKTKAIIGVHLYGNLCNMDELLRISKKYNIPIIEDSAEGLGSIYKGRKAGSIGKFSAFSFHGTKTLTTGEGGMFATNDSELYNKILTLSNHGRNKNQYKQFWFDVIGFKYKMSNIQAAIGCAQMERIDELVNRKIEIFETYKQKLKDFPLRLNHTPKDCVNSYWMTTAIFDNDINFDREKLLKEFKDNNIDGRVFFYPLSLIFKDSADFNKMRVKEYNSVSYSIYNRAINLPCYHDINESDIDRVVDCIRRSI</sequence>
<dbReference type="PANTHER" id="PTHR30244:SF34">
    <property type="entry name" value="DTDP-4-AMINO-4,6-DIDEOXYGALACTOSE TRANSAMINASE"/>
    <property type="match status" value="1"/>
</dbReference>
<feature type="modified residue" description="N6-(pyridoxal phosphate)lysine" evidence="3">
    <location>
        <position position="185"/>
    </location>
</feature>
<dbReference type="Pfam" id="PF01041">
    <property type="entry name" value="DegT_DnrJ_EryC1"/>
    <property type="match status" value="1"/>
</dbReference>
<dbReference type="GO" id="GO:0000271">
    <property type="term" value="P:polysaccharide biosynthetic process"/>
    <property type="evidence" value="ECO:0007669"/>
    <property type="project" value="TreeGrafter"/>
</dbReference>
<dbReference type="Gene3D" id="3.90.1150.10">
    <property type="entry name" value="Aspartate Aminotransferase, domain 1"/>
    <property type="match status" value="1"/>
</dbReference>
<dbReference type="GO" id="GO:0030170">
    <property type="term" value="F:pyridoxal phosphate binding"/>
    <property type="evidence" value="ECO:0007669"/>
    <property type="project" value="TreeGrafter"/>
</dbReference>
<evidence type="ECO:0000313" key="5">
    <source>
        <dbReference type="EMBL" id="TXJ19708.1"/>
    </source>
</evidence>
<comment type="caution">
    <text evidence="5">The sequence shown here is derived from an EMBL/GenBank/DDBJ whole genome shotgun (WGS) entry which is preliminary data.</text>
</comment>
<protein>
    <submittedName>
        <fullName evidence="5">DegT/DnrJ/EryC1/StrS aminotransferase family protein</fullName>
    </submittedName>
</protein>
<dbReference type="PIRSF" id="PIRSF000390">
    <property type="entry name" value="PLP_StrS"/>
    <property type="match status" value="1"/>
</dbReference>
<dbReference type="EMBL" id="SAXU01000001">
    <property type="protein sequence ID" value="TXJ19708.1"/>
    <property type="molecule type" value="Genomic_DNA"/>
</dbReference>
<dbReference type="Proteomes" id="UP000324638">
    <property type="component" value="Unassembled WGS sequence"/>
</dbReference>
<feature type="active site" description="Proton acceptor" evidence="2">
    <location>
        <position position="185"/>
    </location>
</feature>
<gene>
    <name evidence="5" type="ORF">EPJ79_00695</name>
</gene>